<feature type="compositionally biased region" description="Polar residues" evidence="1">
    <location>
        <begin position="358"/>
        <end position="372"/>
    </location>
</feature>
<feature type="compositionally biased region" description="Basic and acidic residues" evidence="1">
    <location>
        <begin position="602"/>
        <end position="615"/>
    </location>
</feature>
<reference evidence="2 3" key="1">
    <citation type="journal article" date="2015" name="Sci. Rep.">
        <title>Chromosome-level genome map provides insights into diverse defense mechanisms in the medicinal fungus Ganoderma sinense.</title>
        <authorList>
            <person name="Zhu Y."/>
            <person name="Xu J."/>
            <person name="Sun C."/>
            <person name="Zhou S."/>
            <person name="Xu H."/>
            <person name="Nelson D.R."/>
            <person name="Qian J."/>
            <person name="Song J."/>
            <person name="Luo H."/>
            <person name="Xiang L."/>
            <person name="Li Y."/>
            <person name="Xu Z."/>
            <person name="Ji A."/>
            <person name="Wang L."/>
            <person name="Lu S."/>
            <person name="Hayward A."/>
            <person name="Sun W."/>
            <person name="Li X."/>
            <person name="Schwartz D.C."/>
            <person name="Wang Y."/>
            <person name="Chen S."/>
        </authorList>
    </citation>
    <scope>NUCLEOTIDE SEQUENCE [LARGE SCALE GENOMIC DNA]</scope>
    <source>
        <strain evidence="2 3">ZZ0214-1</strain>
    </source>
</reference>
<evidence type="ECO:0000256" key="1">
    <source>
        <dbReference type="SAM" id="MobiDB-lite"/>
    </source>
</evidence>
<dbReference type="Proteomes" id="UP000230002">
    <property type="component" value="Unassembled WGS sequence"/>
</dbReference>
<feature type="compositionally biased region" description="Basic and acidic residues" evidence="1">
    <location>
        <begin position="134"/>
        <end position="143"/>
    </location>
</feature>
<comment type="caution">
    <text evidence="2">The sequence shown here is derived from an EMBL/GenBank/DDBJ whole genome shotgun (WGS) entry which is preliminary data.</text>
</comment>
<accession>A0A2G8SRS2</accession>
<name>A0A2G8SRS2_9APHY</name>
<feature type="region of interest" description="Disordered" evidence="1">
    <location>
        <begin position="348"/>
        <end position="423"/>
    </location>
</feature>
<feature type="compositionally biased region" description="Basic residues" evidence="1">
    <location>
        <begin position="397"/>
        <end position="418"/>
    </location>
</feature>
<feature type="compositionally biased region" description="Polar residues" evidence="1">
    <location>
        <begin position="111"/>
        <end position="133"/>
    </location>
</feature>
<dbReference type="EMBL" id="AYKW01000001">
    <property type="protein sequence ID" value="PIL36467.1"/>
    <property type="molecule type" value="Genomic_DNA"/>
</dbReference>
<sequence length="622" mass="67600">MRSGKGMSRSKHDAGMRNGATDVDKGFAAPGRRGERSSSDSDDANVMRQLLSPEQRQRVAAAARGRVASRRDVDSDGPASDTDDRASAMSVDDDLRHAKHPRSGRAVGTESPVTTPVGSPSQTPVPNSSSSGARSRDHDKMDVDDAGADAPRRASGDRARREGNAPLPQEEAAQDNVPPIAYVACHTWPPCAVCARITGTSLKHIPSLTAQARKRIAQTMPPATDIPPPLIGPQDIPRLPIVPPPPLNVNAAPPPTPPLDTMPQFPPQLPLDPAQPPFLLSPSTMPRSPNAPNVPPNPYQPRSDYPMEPLFMSALNAPGAHRQTQFKILPPGADGRRTLQNNMLNSMNGGNRPGGFYNRTQPRNAQASSSSMRLEDMDGALDDGSGLGPGGGAGAKPRGRGKGRMPGRKPRAKRYNRKKHEEWPPEGWNPIWEEERPRTWGGYTIPDEVPADRVYDHLKKIFDLKSAGLCHWQGCKPQSPGQGNPDYKMLKRHVETVHLGLKLVCKLCGVRKRADNRRKATHKRGCPERENEPPSPMKSGPGAKGKTAAAGASGENQPMEEDELMEDEVGSDLGSGEEGSIEDDEEIDQLEDYGSEEDQLEDDRQLEDQDQRMESEFESEDD</sequence>
<evidence type="ECO:0000313" key="2">
    <source>
        <dbReference type="EMBL" id="PIL36467.1"/>
    </source>
</evidence>
<feature type="compositionally biased region" description="Acidic residues" evidence="1">
    <location>
        <begin position="558"/>
        <end position="570"/>
    </location>
</feature>
<feature type="region of interest" description="Disordered" evidence="1">
    <location>
        <begin position="1"/>
        <end position="174"/>
    </location>
</feature>
<protein>
    <submittedName>
        <fullName evidence="2">Uncharacterized protein</fullName>
    </submittedName>
</protein>
<feature type="compositionally biased region" description="Basic and acidic residues" evidence="1">
    <location>
        <begin position="150"/>
        <end position="163"/>
    </location>
</feature>
<feature type="compositionally biased region" description="Gly residues" evidence="1">
    <location>
        <begin position="385"/>
        <end position="394"/>
    </location>
</feature>
<proteinExistence type="predicted"/>
<evidence type="ECO:0000313" key="3">
    <source>
        <dbReference type="Proteomes" id="UP000230002"/>
    </source>
</evidence>
<dbReference type="OrthoDB" id="2757297at2759"/>
<feature type="region of interest" description="Disordered" evidence="1">
    <location>
        <begin position="516"/>
        <end position="622"/>
    </location>
</feature>
<keyword evidence="3" id="KW-1185">Reference proteome</keyword>
<feature type="compositionally biased region" description="Low complexity" evidence="1">
    <location>
        <begin position="538"/>
        <end position="554"/>
    </location>
</feature>
<organism evidence="2 3">
    <name type="scientific">Ganoderma sinense ZZ0214-1</name>
    <dbReference type="NCBI Taxonomy" id="1077348"/>
    <lineage>
        <taxon>Eukaryota</taxon>
        <taxon>Fungi</taxon>
        <taxon>Dikarya</taxon>
        <taxon>Basidiomycota</taxon>
        <taxon>Agaricomycotina</taxon>
        <taxon>Agaricomycetes</taxon>
        <taxon>Polyporales</taxon>
        <taxon>Polyporaceae</taxon>
        <taxon>Ganoderma</taxon>
    </lineage>
</organism>
<gene>
    <name evidence="2" type="ORF">GSI_00156</name>
</gene>
<feature type="compositionally biased region" description="Acidic residues" evidence="1">
    <location>
        <begin position="579"/>
        <end position="601"/>
    </location>
</feature>
<dbReference type="AlphaFoldDB" id="A0A2G8SRS2"/>